<feature type="domain" description="IPT/TIG" evidence="2">
    <location>
        <begin position="339"/>
        <end position="427"/>
    </location>
</feature>
<dbReference type="OrthoDB" id="10646056at2759"/>
<dbReference type="SMART" id="SM00429">
    <property type="entry name" value="IPT"/>
    <property type="match status" value="13"/>
</dbReference>
<dbReference type="GO" id="GO:0017154">
    <property type="term" value="F:semaphorin receptor activity"/>
    <property type="evidence" value="ECO:0007669"/>
    <property type="project" value="InterPro"/>
</dbReference>
<dbReference type="RefSeq" id="XP_004989713.1">
    <property type="nucleotide sequence ID" value="XM_004989656.1"/>
</dbReference>
<dbReference type="OMA" id="APKYHVG"/>
<dbReference type="InterPro" id="IPR013783">
    <property type="entry name" value="Ig-like_fold"/>
</dbReference>
<feature type="domain" description="IPT/TIG" evidence="2">
    <location>
        <begin position="1761"/>
        <end position="1847"/>
    </location>
</feature>
<accession>F2UMP1</accession>
<feature type="domain" description="IPT/TIG" evidence="2">
    <location>
        <begin position="1391"/>
        <end position="1477"/>
    </location>
</feature>
<keyword evidence="4" id="KW-1185">Reference proteome</keyword>
<evidence type="ECO:0000256" key="1">
    <source>
        <dbReference type="SAM" id="MobiDB-lite"/>
    </source>
</evidence>
<feature type="domain" description="IPT/TIG" evidence="2">
    <location>
        <begin position="1305"/>
        <end position="1389"/>
    </location>
</feature>
<dbReference type="PANTHER" id="PTHR22625">
    <property type="entry name" value="PLEXIN"/>
    <property type="match status" value="1"/>
</dbReference>
<dbReference type="PANTHER" id="PTHR22625:SF70">
    <property type="entry name" value="PLEXIN A, ISOFORM A"/>
    <property type="match status" value="1"/>
</dbReference>
<dbReference type="InterPro" id="IPR014756">
    <property type="entry name" value="Ig_E-set"/>
</dbReference>
<dbReference type="Gene3D" id="2.60.40.10">
    <property type="entry name" value="Immunoglobulins"/>
    <property type="match status" value="37"/>
</dbReference>
<dbReference type="Proteomes" id="UP000007799">
    <property type="component" value="Unassembled WGS sequence"/>
</dbReference>
<feature type="domain" description="IPT/TIG" evidence="2">
    <location>
        <begin position="3068"/>
        <end position="3154"/>
    </location>
</feature>
<dbReference type="CDD" id="cd00603">
    <property type="entry name" value="IPT_PCSR"/>
    <property type="match status" value="4"/>
</dbReference>
<dbReference type="CDD" id="cd00102">
    <property type="entry name" value="IPT"/>
    <property type="match status" value="4"/>
</dbReference>
<dbReference type="InParanoid" id="F2UMP1"/>
<feature type="compositionally biased region" description="Basic residues" evidence="1">
    <location>
        <begin position="1"/>
        <end position="10"/>
    </location>
</feature>
<dbReference type="KEGG" id="sre:PTSG_12887"/>
<feature type="domain" description="IPT/TIG" evidence="2">
    <location>
        <begin position="1041"/>
        <end position="1126"/>
    </location>
</feature>
<dbReference type="STRING" id="946362.F2UMP1"/>
<feature type="domain" description="IPT/TIG" evidence="2">
    <location>
        <begin position="77"/>
        <end position="163"/>
    </location>
</feature>
<dbReference type="InterPro" id="IPR031148">
    <property type="entry name" value="Plexin"/>
</dbReference>
<dbReference type="InterPro" id="IPR002909">
    <property type="entry name" value="IPT_dom"/>
</dbReference>
<feature type="domain" description="IPT/TIG" evidence="2">
    <location>
        <begin position="2981"/>
        <end position="3066"/>
    </location>
</feature>
<dbReference type="Pfam" id="PF01833">
    <property type="entry name" value="TIG"/>
    <property type="match status" value="24"/>
</dbReference>
<name>F2UMP1_SALR5</name>
<sequence length="3425" mass="340257">MHSRPNHRAVLRPTPSATPAATTAPQKQSHVRSTVALAHKLLVAACTLLLLLLLTTAGTASGQTCTLQNAPWVYLEAGAVAAVDPPSGQGGSRITITGTNLLGGGTNMTRVTLADIAVENILSFNNTMVVVRAAASPTATTGDVLLQSNTGAMVVANNSFTYLVPGAINTVSPSSGQGGTYITLTGSRFLGDSGMLTAAYLADVPADIVRHNDSFAVLRARPSATAVSGDIVLVAANGIRVVGTNRWRYETPGFIAAAAPNSGVVGTRSYIFGNNLRGYGSRITNVTLAGVDARILEENNLFVRVVVASGPDNATGDIVVTSDTGAQVIADDAWQYVPLGNITALEPADGITNTRVTIHGENLLSGGQSVIQVRMAGVAANIISYSDDRVIVNAGASDLPGTRGDVVLTIDTGPEVVLTNGWTYNIVPGDIFTVEPNRGQLGTRVAVEGVSLLAGGDSIRSITIAGVEVLNITLQTNNRVEFVANYSAVAQSGDIIFTINTGATVRRLNGWTFVSPAVINSSTPATGQVGTYITLRGSSLLGGGSSITSATIGTVAARSIVSSNDSVVIIEAGQNSTALAGPQDIVLTGNYHARITHQAAFSFVAPSFITSVSPNLGQGGTRVTIRGEGLTGSHNATASVSIAGQDAEVLSSSQTKIVVRATARTQGVGNVVVRATDGALTVKENAFSYAIPGQVDAVTPRQGQYGTTVTITGQRLLGSGSSITTASLAGVQAQILFNNNNTMIVVRAARAAQPTSGHIILTADTGALVESTINWAYLEEGNVTQVSPASGQAGTMVTITGTQLRGRGSSIVLAYLAGVEATILSQTDTRVIVQANNASASAPMAVQLEADSGAIVSGAPTFRFLERGAIDSVFPDSGQDGTRVTITGQRLLGGGASVAQVTLADVPVKSIDSQNDTYIVVTANVSTTFGLGTVRITANTGAFTEMEGAYRALETSVINQVAPSIGQAGTIVTVLGERLLGGGASIASAVFGTAPATVMSSNDTHVVVALQAAAPGLVSVQLQADTGAATSLTSALTYAEPGNITSISPNVGQLGTLITINGTNLLAAGSHIANVLLANIPVLEIVNYTNTQVVVRPNADTPGTVAVTIESDSGATTIAANAFNYTTASSVAAVEPASGQFGTRVTITGARLYGATGSAVVRVLLGGVPAVIEDESSTSVTVVAQRNASAAVSDEVTVEADSGALTREAGAWTYLAEGTVMGVVPGFGQLGTRVTISGTSLLGGGTTASNVTLASVAVLEIVSSSATQVVVVAGSSGTAATGDVVVVSDTGATVRGSNAFEYREQSAITGVQPALGQVGTVVTISGERLLGHGSGVSRVTLNGVQAMVQSASNTQVTVVAASGPAGVGDVVVTADTGAQTTLAGGFEYAVQGNISAVVPSSGQYKTRVTLRGSNLLGSGNSTASVALVGREATVLTESNTEIVVAAAAGPGSQVTGDVVITADTGARVEEPNGFTYLVPGRVQQVQPSSGRAGTRVTIVGVDLCGPEADSATATLNVTLVGIAAEVVSTGGCGVVVVRAGDLGANMTGDVVLVSSTGAEVRAVNAFTYISEGAITSVTPSAGQGNTLVTIRGVNMLGGGTGVASVTLAGVTASVFTGVASVTLAGVTASVFTVPPTETEIVARAFTGSGRGDVVVVSDTGVTTRLVNGWTYSEVTSVTPSYGQRGTRVTIGGVALTAGGTDISKVEFNGVDATSIVRANSTEVVAVAAFNSVPGDEMGDVRLTTDNGQQVVLSDGWTYRPTGSVLSVAPSSGQAGTRVTITGDQLLGYGTGLAQVTLAGVGVREIVEANATRVVVVAEGRATAGAGLVELTADTGATVRQANGFTYVAPQSISDVVPRTGQVGTEVTITGSGLLGGGSAAEVVVLAGVEAEAVLSSSNGMVVVSAGQSAPSNVSSVVVTAETGATVEGAGLFQYVREGVIQSVTPASGQRGTYVTIVGTGLRGNSSAVAGVVVGGVPATSVVSEADEVVVARLDSAGAQSMVDVQVTGTSGARVVAAGAFEYLEEGRVTSAVPAGGQIGTVVTLGGERLLGWGANVSRVTVGGSAVRRVVSASDSAVVVELGRASGGSQGVVIESDTGALVQNGSLVTYLSEGRVSRVEPSSGREGTVVTLFGSGLRGGSSGVSAARIGAVALRVLQENDTVVVAVMGRGGQTGVAENVTVVGASGALVSGAGLFTPVGAGAIATVSPTSGQYGTRVNISGTGLLGGGSTAQAVELGGTAALSIVSASETLVRVVANSSRALGLGSVRITADTGAVIERNATWTGLEDGAIVRVDPASGQAGTVVTIAGVRLRGGSSGVASVTLAGRGVREIVSENETAVVVVCDGGVAGAGDVVLTGASGAVVRAMAAFEVLEGGVVTGVTPSQGVLGTFVTVTGERLLGGGASVARVMLAGAVAEQVVSANSTRVVVRAGAPAGMVPQNGSVVIVSDSGAVVEAADSFEYGVAGVVASVSPAYGQLDTVVTIRGSGLLSGGQHLVSVVLAGVAAKQIVSFNATQAVVVANASATASSLVGDVVLVSETGGRAVGANMWEYRAQGRIYDVSPSTGNSGTSVLIVGENLLGHGTGVESVTLGGVEAEVLSATNFFVRVVAGAGNTMSGNSIVLTSDTGSTVALAGSWTYSAPAQIDAVQPAAGQAGTRVTVTGMSLLQGGARIATARLAGYVATVLSSNETRVVVQAPAGSGEEMLGDVVLVNEHGATVTASNAWTQLEPSDIDVVAPVVGQAGSIVTITGRRLAGSGDSVSEVELVGVPAARIVSANESTVVVEAGVNAAANAAAAFTFATPGVVSSVVPGEGQLGTYVTIAGSGLLSGSRGLSDVRLGDTSVQQIVSQSNTQVVVRAGDGMGTAPGAYENVTLVSDSGAPVVGALVWAYLDAGVISGVAPSQGHFGTYVTVRGQRLLGGGSALASATLNDIAATILSANNTVVVLRANASSSSGMGHVVLTADTGAMVSAENAFEYVMPGVISGVSPVSGQEGTVVTITGTGLLGGGSDVAQVTLGGVLALRVLAGNDTRVVVQAARGPGSSMRVEVMSNSGSVVGADGLFTYVAEGAVQSVAPASGQAGTRVTVSGERLRGAGARVAAVEVGGVLAAIESENDTVVVARIPESTSRTGLSDVIVRADTMAVIRADASFTFVANGSIASVEPARGQRGTLVTVRGERLLGAASGLASVTLAGVEVEDIVSANDSTVVVSAARGAVGSGAVVLTATSGAVVTGAVAFEYTIEGNVTDVSPSLGQAGTLVTITGTNLLGGASSLRRAFVAGVPLSSVVSANSSAVVGRLGPSSPQTGRVELVSSTGALVSGTPQFTYLNASAISLVSPSEGQRGVFVNIYGRNLFGGGSTISSVELGGVPATILNATETMVRIRAGESFGLGLGDVVVQSDTGATTLVHDAWTYDVPSNITAVCV</sequence>
<evidence type="ECO:0000259" key="2">
    <source>
        <dbReference type="SMART" id="SM00429"/>
    </source>
</evidence>
<reference evidence="3" key="1">
    <citation type="submission" date="2009-08" db="EMBL/GenBank/DDBJ databases">
        <title>Annotation of Salpingoeca rosetta.</title>
        <authorList>
            <consortium name="The Broad Institute Genome Sequencing Platform"/>
            <person name="Russ C."/>
            <person name="Cuomo C."/>
            <person name="Burger G."/>
            <person name="Gray M.W."/>
            <person name="Holland P.W.H."/>
            <person name="King N."/>
            <person name="Lang F.B.F."/>
            <person name="Roger A.J."/>
            <person name="Ruiz-Trillo I."/>
            <person name="Young S.K."/>
            <person name="Zeng Q."/>
            <person name="Gargeya S."/>
            <person name="Alvarado L."/>
            <person name="Berlin A."/>
            <person name="Chapman S.B."/>
            <person name="Chen Z."/>
            <person name="Freedman E."/>
            <person name="Gellesch M."/>
            <person name="Goldberg J."/>
            <person name="Griggs A."/>
            <person name="Gujja S."/>
            <person name="Heilman E."/>
            <person name="Heiman D."/>
            <person name="Howarth C."/>
            <person name="Mehta T."/>
            <person name="Neiman D."/>
            <person name="Pearson M."/>
            <person name="Roberts A."/>
            <person name="Saif S."/>
            <person name="Shea T."/>
            <person name="Shenoy N."/>
            <person name="Sisk P."/>
            <person name="Stolte C."/>
            <person name="Sykes S."/>
            <person name="White J."/>
            <person name="Yandava C."/>
            <person name="Haas B."/>
            <person name="Nusbaum C."/>
            <person name="Birren B."/>
        </authorList>
    </citation>
    <scope>NUCLEOTIDE SEQUENCE</scope>
    <source>
        <strain evidence="3">ATCC 50818</strain>
    </source>
</reference>
<gene>
    <name evidence="3" type="ORF">PTSG_12887</name>
</gene>
<evidence type="ECO:0000313" key="4">
    <source>
        <dbReference type="Proteomes" id="UP000007799"/>
    </source>
</evidence>
<feature type="domain" description="IPT/TIG" evidence="2">
    <location>
        <begin position="1849"/>
        <end position="1935"/>
    </location>
</feature>
<feature type="domain" description="IPT/TIG" evidence="2">
    <location>
        <begin position="1217"/>
        <end position="1303"/>
    </location>
</feature>
<proteinExistence type="predicted"/>
<protein>
    <recommendedName>
        <fullName evidence="2">IPT/TIG domain-containing protein</fullName>
    </recommendedName>
</protein>
<feature type="domain" description="IPT/TIG" evidence="2">
    <location>
        <begin position="1128"/>
        <end position="1215"/>
    </location>
</feature>
<dbReference type="GeneID" id="16070264"/>
<feature type="domain" description="IPT/TIG" evidence="2">
    <location>
        <begin position="605"/>
        <end position="690"/>
    </location>
</feature>
<dbReference type="EMBL" id="GL832982">
    <property type="protein sequence ID" value="EGD78390.1"/>
    <property type="molecule type" value="Genomic_DNA"/>
</dbReference>
<evidence type="ECO:0000313" key="3">
    <source>
        <dbReference type="EMBL" id="EGD78390.1"/>
    </source>
</evidence>
<feature type="region of interest" description="Disordered" evidence="1">
    <location>
        <begin position="1"/>
        <end position="29"/>
    </location>
</feature>
<organism evidence="3 4">
    <name type="scientific">Salpingoeca rosetta (strain ATCC 50818 / BSB-021)</name>
    <dbReference type="NCBI Taxonomy" id="946362"/>
    <lineage>
        <taxon>Eukaryota</taxon>
        <taxon>Choanoflagellata</taxon>
        <taxon>Craspedida</taxon>
        <taxon>Salpingoecidae</taxon>
        <taxon>Salpingoeca</taxon>
    </lineage>
</organism>
<feature type="compositionally biased region" description="Low complexity" evidence="1">
    <location>
        <begin position="13"/>
        <end position="25"/>
    </location>
</feature>
<dbReference type="SUPFAM" id="SSF81296">
    <property type="entry name" value="E set domains"/>
    <property type="match status" value="37"/>
</dbReference>
<feature type="domain" description="IPT/TIG" evidence="2">
    <location>
        <begin position="2112"/>
        <end position="2198"/>
    </location>
</feature>